<dbReference type="RefSeq" id="WP_163817324.1">
    <property type="nucleotide sequence ID" value="NZ_JAAGOB010000003.1"/>
</dbReference>
<evidence type="ECO:0000256" key="1">
    <source>
        <dbReference type="SAM" id="SignalP"/>
    </source>
</evidence>
<dbReference type="PROSITE" id="PS51257">
    <property type="entry name" value="PROKAR_LIPOPROTEIN"/>
    <property type="match status" value="1"/>
</dbReference>
<feature type="signal peptide" evidence="1">
    <location>
        <begin position="1"/>
        <end position="24"/>
    </location>
</feature>
<keyword evidence="3" id="KW-1185">Reference proteome</keyword>
<dbReference type="EMBL" id="JAAGOB010000003">
    <property type="protein sequence ID" value="NED94983.1"/>
    <property type="molecule type" value="Genomic_DNA"/>
</dbReference>
<dbReference type="Proteomes" id="UP000469185">
    <property type="component" value="Unassembled WGS sequence"/>
</dbReference>
<comment type="caution">
    <text evidence="2">The sequence shown here is derived from an EMBL/GenBank/DDBJ whole genome shotgun (WGS) entry which is preliminary data.</text>
</comment>
<sequence>MNRMKTAVSVFGAAALTMSLAACGGGDDFCDTAEQEFGSLDLNAMGNVMGDPDAAGEFADSARTVADAASGDAAEAWNTLADAMETLSEMDMSDPESMADVDMSALENLDQAALQESLEACA</sequence>
<dbReference type="AlphaFoldDB" id="A0A6N9YJ08"/>
<organism evidence="2 3">
    <name type="scientific">Phytoactinopolyspora alkaliphila</name>
    <dbReference type="NCBI Taxonomy" id="1783498"/>
    <lineage>
        <taxon>Bacteria</taxon>
        <taxon>Bacillati</taxon>
        <taxon>Actinomycetota</taxon>
        <taxon>Actinomycetes</taxon>
        <taxon>Jiangellales</taxon>
        <taxon>Jiangellaceae</taxon>
        <taxon>Phytoactinopolyspora</taxon>
    </lineage>
</organism>
<keyword evidence="1" id="KW-0732">Signal</keyword>
<reference evidence="2 3" key="1">
    <citation type="submission" date="2020-02" db="EMBL/GenBank/DDBJ databases">
        <authorList>
            <person name="Li X.-J."/>
            <person name="Feng X.-M."/>
        </authorList>
    </citation>
    <scope>NUCLEOTIDE SEQUENCE [LARGE SCALE GENOMIC DNA]</scope>
    <source>
        <strain evidence="2 3">CGMCC 4.7225</strain>
    </source>
</reference>
<gene>
    <name evidence="2" type="ORF">G1H11_06620</name>
</gene>
<name>A0A6N9YJ08_9ACTN</name>
<evidence type="ECO:0000313" key="2">
    <source>
        <dbReference type="EMBL" id="NED94983.1"/>
    </source>
</evidence>
<feature type="chain" id="PRO_5038404888" evidence="1">
    <location>
        <begin position="25"/>
        <end position="122"/>
    </location>
</feature>
<evidence type="ECO:0000313" key="3">
    <source>
        <dbReference type="Proteomes" id="UP000469185"/>
    </source>
</evidence>
<proteinExistence type="predicted"/>
<protein>
    <submittedName>
        <fullName evidence="2">Uncharacterized protein</fullName>
    </submittedName>
</protein>
<accession>A0A6N9YJ08</accession>